<keyword evidence="1" id="KW-0802">TPR repeat</keyword>
<feature type="domain" description="Glycosyltransferase 2-like" evidence="2">
    <location>
        <begin position="10"/>
        <end position="108"/>
    </location>
</feature>
<dbReference type="Pfam" id="PF00535">
    <property type="entry name" value="Glycos_transf_2"/>
    <property type="match status" value="1"/>
</dbReference>
<dbReference type="PANTHER" id="PTHR43630">
    <property type="entry name" value="POLY-BETA-1,6-N-ACETYL-D-GLUCOSAMINE SYNTHASE"/>
    <property type="match status" value="1"/>
</dbReference>
<evidence type="ECO:0000313" key="3">
    <source>
        <dbReference type="EMBL" id="PLR83163.1"/>
    </source>
</evidence>
<evidence type="ECO:0000313" key="4">
    <source>
        <dbReference type="EMBL" id="PLR94081.1"/>
    </source>
</evidence>
<dbReference type="Pfam" id="PF13432">
    <property type="entry name" value="TPR_16"/>
    <property type="match status" value="1"/>
</dbReference>
<dbReference type="Proteomes" id="UP000235114">
    <property type="component" value="Unassembled WGS sequence"/>
</dbReference>
<proteinExistence type="predicted"/>
<dbReference type="PANTHER" id="PTHR43630:SF2">
    <property type="entry name" value="GLYCOSYLTRANSFERASE"/>
    <property type="match status" value="1"/>
</dbReference>
<dbReference type="SUPFAM" id="SSF48452">
    <property type="entry name" value="TPR-like"/>
    <property type="match status" value="2"/>
</dbReference>
<dbReference type="Proteomes" id="UP000234951">
    <property type="component" value="Unassembled WGS sequence"/>
</dbReference>
<dbReference type="Pfam" id="PF13181">
    <property type="entry name" value="TPR_8"/>
    <property type="match status" value="1"/>
</dbReference>
<dbReference type="InterPro" id="IPR029044">
    <property type="entry name" value="Nucleotide-diphossugar_trans"/>
</dbReference>
<dbReference type="InterPro" id="IPR001173">
    <property type="entry name" value="Glyco_trans_2-like"/>
</dbReference>
<name>A0A2N5GML5_9BACI</name>
<reference evidence="3 5" key="1">
    <citation type="submission" date="2017-11" db="EMBL/GenBank/DDBJ databases">
        <title>Comparitive Functional Genomics of Dry Heat Resistant strains isolated from the Viking Spacecraft.</title>
        <authorList>
            <person name="Seuylemezian A."/>
            <person name="Cooper K."/>
            <person name="Vaishampayan P."/>
        </authorList>
    </citation>
    <scope>NUCLEOTIDE SEQUENCE [LARGE SCALE GENOMIC DNA]</scope>
    <source>
        <strain evidence="3 5">M4.6</strain>
    </source>
</reference>
<dbReference type="SUPFAM" id="SSF53448">
    <property type="entry name" value="Nucleotide-diphospho-sugar transferases"/>
    <property type="match status" value="1"/>
</dbReference>
<dbReference type="PROSITE" id="PS50005">
    <property type="entry name" value="TPR"/>
    <property type="match status" value="2"/>
</dbReference>
<feature type="repeat" description="TPR" evidence="1">
    <location>
        <begin position="559"/>
        <end position="592"/>
    </location>
</feature>
<sequence>MMGDKMRTISLCIIVKDEERFLERCLNSVAKHINEVILVDTGSTDRTLEIAENYNAKISHYEWINDFAAARNNSIKQATSDYILVLDADEYLDEDTDLQTVLITEKDHYTIRIKNYLSSGGAIFHPAVRLFKNHRGLQYQGRIHEHLNVEDKSLGLSHEFADVLIHHDGYKDEVVQEKEKHKRNIAILLEEVEKNPSGYNLYNLGTQYRANHQDEEAITYYKRAFELSKDRLYIQSLLYNMIDSIRRLGRHDEASNVVNAAIESFPNHTDFHFLKGRIFEELDFNNDAVQAYEHCIRLGEVELFQTLEGVGSFLAYVRLGAIAVEKGQYVLAFEMALKALESNKYHMPALRLYLEMMKKTNIPLKTMEEHLRNIFSVANVTDLKHLIVVLTVIKSPLLQQYIDLYKLKLDPSVSMIARLYNRQYAEAVEIATKMDDIKESETNDLFLLAYISNSEDLAGAARKPLNFSIKEWKQLKSFLQSKPEDLGNISEPVANIIVFIAEQLLNLQEEDLFNQCISTIQQGPATLTIKFCHMLIENRYSNIAMDLLLAEYDKNKQNIEWLELLGDACTQENQDKDALSVYNRALQLKPEYRIYEKVYEIYIKLNEHKEAGLIKNEIAKLFPFVEWAKA</sequence>
<accession>A0A2N5GML5</accession>
<dbReference type="AlphaFoldDB" id="A0A2N5GML5"/>
<evidence type="ECO:0000256" key="1">
    <source>
        <dbReference type="PROSITE-ProRule" id="PRU00339"/>
    </source>
</evidence>
<dbReference type="SMART" id="SM00028">
    <property type="entry name" value="TPR"/>
    <property type="match status" value="5"/>
</dbReference>
<reference evidence="4 6" key="2">
    <citation type="submission" date="2017-12" db="EMBL/GenBank/DDBJ databases">
        <title>Comparative Functional Genomics of Dry Heat Resistant strains isolated from the Viking Spacecraft.</title>
        <authorList>
            <person name="Seuylemezian A."/>
            <person name="Cooper K."/>
            <person name="Vaishampayan P."/>
        </authorList>
    </citation>
    <scope>NUCLEOTIDE SEQUENCE [LARGE SCALE GENOMIC DNA]</scope>
    <source>
        <strain evidence="4 6">ATCC 29669</strain>
    </source>
</reference>
<organism evidence="3 5">
    <name type="scientific">Bacillus canaveralius</name>
    <dbReference type="NCBI Taxonomy" id="1403243"/>
    <lineage>
        <taxon>Bacteria</taxon>
        <taxon>Bacillati</taxon>
        <taxon>Bacillota</taxon>
        <taxon>Bacilli</taxon>
        <taxon>Bacillales</taxon>
        <taxon>Bacillaceae</taxon>
        <taxon>Bacillus</taxon>
    </lineage>
</organism>
<keyword evidence="6" id="KW-1185">Reference proteome</keyword>
<dbReference type="InterPro" id="IPR019734">
    <property type="entry name" value="TPR_rpt"/>
</dbReference>
<evidence type="ECO:0000259" key="2">
    <source>
        <dbReference type="Pfam" id="PF00535"/>
    </source>
</evidence>
<evidence type="ECO:0000313" key="6">
    <source>
        <dbReference type="Proteomes" id="UP000235114"/>
    </source>
</evidence>
<dbReference type="EMBL" id="PGVD01000050">
    <property type="protein sequence ID" value="PLR94081.1"/>
    <property type="molecule type" value="Genomic_DNA"/>
</dbReference>
<dbReference type="Gene3D" id="1.25.40.10">
    <property type="entry name" value="Tetratricopeptide repeat domain"/>
    <property type="match status" value="1"/>
</dbReference>
<dbReference type="InterPro" id="IPR011990">
    <property type="entry name" value="TPR-like_helical_dom_sf"/>
</dbReference>
<feature type="repeat" description="TPR" evidence="1">
    <location>
        <begin position="198"/>
        <end position="231"/>
    </location>
</feature>
<dbReference type="Gene3D" id="3.90.550.10">
    <property type="entry name" value="Spore Coat Polysaccharide Biosynthesis Protein SpsA, Chain A"/>
    <property type="match status" value="1"/>
</dbReference>
<evidence type="ECO:0000313" key="5">
    <source>
        <dbReference type="Proteomes" id="UP000234951"/>
    </source>
</evidence>
<protein>
    <recommendedName>
        <fullName evidence="2">Glycosyltransferase 2-like domain-containing protein</fullName>
    </recommendedName>
</protein>
<dbReference type="EMBL" id="PGVA01000023">
    <property type="protein sequence ID" value="PLR83163.1"/>
    <property type="molecule type" value="Genomic_DNA"/>
</dbReference>
<dbReference type="CDD" id="cd02511">
    <property type="entry name" value="Beta4Glucosyltransferase"/>
    <property type="match status" value="1"/>
</dbReference>
<dbReference type="OrthoDB" id="9815923at2"/>
<comment type="caution">
    <text evidence="3">The sequence shown here is derived from an EMBL/GenBank/DDBJ whole genome shotgun (WGS) entry which is preliminary data.</text>
</comment>
<gene>
    <name evidence="3" type="ORF">CU635_09780</name>
    <name evidence="4" type="ORF">CVD25_16705</name>
</gene>